<evidence type="ECO:0000313" key="2">
    <source>
        <dbReference type="Proteomes" id="UP000321363"/>
    </source>
</evidence>
<dbReference type="EMBL" id="VOQF01000001">
    <property type="protein sequence ID" value="TXC92925.1"/>
    <property type="molecule type" value="Genomic_DNA"/>
</dbReference>
<reference evidence="1 2" key="1">
    <citation type="journal article" date="2005" name="Int. J. Syst. Evol. Microbiol.">
        <title>Bacillus litoralis sp. nov., isolated from a tidal flat of the Yellow Sea in Korea.</title>
        <authorList>
            <person name="Yoon J.H."/>
            <person name="Oh T.K."/>
        </authorList>
    </citation>
    <scope>NUCLEOTIDE SEQUENCE [LARGE SCALE GENOMIC DNA]</scope>
    <source>
        <strain evidence="1 2">SW-211</strain>
    </source>
</reference>
<dbReference type="Proteomes" id="UP000321363">
    <property type="component" value="Unassembled WGS sequence"/>
</dbReference>
<name>A0A5C6W7K5_9BACI</name>
<evidence type="ECO:0000313" key="1">
    <source>
        <dbReference type="EMBL" id="TXC92925.1"/>
    </source>
</evidence>
<dbReference type="AlphaFoldDB" id="A0A5C6W7K5"/>
<proteinExistence type="predicted"/>
<organism evidence="1 2">
    <name type="scientific">Metabacillus litoralis</name>
    <dbReference type="NCBI Taxonomy" id="152268"/>
    <lineage>
        <taxon>Bacteria</taxon>
        <taxon>Bacillati</taxon>
        <taxon>Bacillota</taxon>
        <taxon>Bacilli</taxon>
        <taxon>Bacillales</taxon>
        <taxon>Bacillaceae</taxon>
        <taxon>Metabacillus</taxon>
    </lineage>
</organism>
<gene>
    <name evidence="1" type="ORF">FS935_01655</name>
</gene>
<accession>A0A5C6W7K5</accession>
<protein>
    <submittedName>
        <fullName evidence="1">Uncharacterized protein</fullName>
    </submittedName>
</protein>
<comment type="caution">
    <text evidence="1">The sequence shown here is derived from an EMBL/GenBank/DDBJ whole genome shotgun (WGS) entry which is preliminary data.</text>
</comment>
<keyword evidence="2" id="KW-1185">Reference proteome</keyword>
<sequence>MGKKKYDDKKSYGKCYCWGYKKFDFDFDCKKETKKYDYKKHDKYNYHYKKEDKHKKCYHGYKKHDKHHGWEYKKYDKYYEKHHCCKKY</sequence>
<dbReference type="RefSeq" id="WP_158638502.1">
    <property type="nucleotide sequence ID" value="NZ_VOQF01000001.1"/>
</dbReference>